<sequence length="419" mass="46038">MIYRHDGTIHPGPRTDYDAWTLIDDEVLAGTKEGCRHLYAGCTVAGRPFVDYSGLSLVAPLYVHERSLAVSWMGDASSGDGPLTFSTNSTPPSVGGDYYLVDEWTRRGLAEHASVASFAAFNVALMTNGAPSYLVEDALRAALDEVRHAKSSFNVVFKLSGKKAGPGSLPESSLKFTQDIKAMGMAVAREGCLDETLSAFDAKMESDHISKLLNGEVIESLYSSIDLDTLTWIRNELKTIESDESRHANLAWNTLKWLCGDNKDACEDIISDVFDKDRVEESIRGRATASLMDTSFALEYMRAEWNRVYAAFRADLSGCINGATPGNSSPNIIIDEAGQAGLMSPVWLNGQKRDQDACSGSWKWGELRGPGQESQPPTTSMGERRELRGRPRSAAEEFTLVRMQTTNRQFEPQTDKQPP</sequence>
<feature type="region of interest" description="Disordered" evidence="1">
    <location>
        <begin position="359"/>
        <end position="397"/>
    </location>
</feature>
<evidence type="ECO:0000313" key="3">
    <source>
        <dbReference type="Proteomes" id="UP000266841"/>
    </source>
</evidence>
<dbReference type="EMBL" id="AGNL01031134">
    <property type="protein sequence ID" value="EJK56543.1"/>
    <property type="molecule type" value="Genomic_DNA"/>
</dbReference>
<dbReference type="OrthoDB" id="53912at2759"/>
<name>K0RRT3_THAOC</name>
<proteinExistence type="predicted"/>
<organism evidence="2 3">
    <name type="scientific">Thalassiosira oceanica</name>
    <name type="common">Marine diatom</name>
    <dbReference type="NCBI Taxonomy" id="159749"/>
    <lineage>
        <taxon>Eukaryota</taxon>
        <taxon>Sar</taxon>
        <taxon>Stramenopiles</taxon>
        <taxon>Ochrophyta</taxon>
        <taxon>Bacillariophyta</taxon>
        <taxon>Coscinodiscophyceae</taxon>
        <taxon>Thalassiosirophycidae</taxon>
        <taxon>Thalassiosirales</taxon>
        <taxon>Thalassiosiraceae</taxon>
        <taxon>Thalassiosira</taxon>
    </lineage>
</organism>
<dbReference type="Proteomes" id="UP000266841">
    <property type="component" value="Unassembled WGS sequence"/>
</dbReference>
<dbReference type="PANTHER" id="PTHR38081:SF1">
    <property type="entry name" value="WAP DOMAIN-CONTAINING PROTEIN"/>
    <property type="match status" value="1"/>
</dbReference>
<protein>
    <submittedName>
        <fullName evidence="2">Uncharacterized protein</fullName>
    </submittedName>
</protein>
<evidence type="ECO:0000313" key="2">
    <source>
        <dbReference type="EMBL" id="EJK56543.1"/>
    </source>
</evidence>
<reference evidence="2 3" key="1">
    <citation type="journal article" date="2012" name="Genome Biol.">
        <title>Genome and low-iron response of an oceanic diatom adapted to chronic iron limitation.</title>
        <authorList>
            <person name="Lommer M."/>
            <person name="Specht M."/>
            <person name="Roy A.S."/>
            <person name="Kraemer L."/>
            <person name="Andreson R."/>
            <person name="Gutowska M.A."/>
            <person name="Wolf J."/>
            <person name="Bergner S.V."/>
            <person name="Schilhabel M.B."/>
            <person name="Klostermeier U.C."/>
            <person name="Beiko R.G."/>
            <person name="Rosenstiel P."/>
            <person name="Hippler M."/>
            <person name="Laroche J."/>
        </authorList>
    </citation>
    <scope>NUCLEOTIDE SEQUENCE [LARGE SCALE GENOMIC DNA]</scope>
    <source>
        <strain evidence="2 3">CCMP1005</strain>
    </source>
</reference>
<evidence type="ECO:0000256" key="1">
    <source>
        <dbReference type="SAM" id="MobiDB-lite"/>
    </source>
</evidence>
<feature type="compositionally biased region" description="Polar residues" evidence="1">
    <location>
        <begin position="372"/>
        <end position="381"/>
    </location>
</feature>
<dbReference type="PANTHER" id="PTHR38081">
    <property type="entry name" value="WAP DOMAIN-CONTAINING PROTEIN"/>
    <property type="match status" value="1"/>
</dbReference>
<feature type="compositionally biased region" description="Basic and acidic residues" evidence="1">
    <location>
        <begin position="382"/>
        <end position="395"/>
    </location>
</feature>
<accession>K0RRT3</accession>
<gene>
    <name evidence="2" type="ORF">THAOC_23550</name>
</gene>
<comment type="caution">
    <text evidence="2">The sequence shown here is derived from an EMBL/GenBank/DDBJ whole genome shotgun (WGS) entry which is preliminary data.</text>
</comment>
<dbReference type="AlphaFoldDB" id="K0RRT3"/>
<keyword evidence="3" id="KW-1185">Reference proteome</keyword>
<dbReference type="eggNOG" id="ENOG502S7RN">
    <property type="taxonomic scope" value="Eukaryota"/>
</dbReference>